<proteinExistence type="predicted"/>
<dbReference type="eggNOG" id="ENOG5031Q8T">
    <property type="taxonomic scope" value="Bacteria"/>
</dbReference>
<dbReference type="EMBL" id="CP001032">
    <property type="protein sequence ID" value="ACB76944.1"/>
    <property type="molecule type" value="Genomic_DNA"/>
</dbReference>
<organism evidence="1 2">
    <name type="scientific">Opitutus terrae (strain DSM 11246 / JCM 15787 / PB90-1)</name>
    <dbReference type="NCBI Taxonomy" id="452637"/>
    <lineage>
        <taxon>Bacteria</taxon>
        <taxon>Pseudomonadati</taxon>
        <taxon>Verrucomicrobiota</taxon>
        <taxon>Opitutia</taxon>
        <taxon>Opitutales</taxon>
        <taxon>Opitutaceae</taxon>
        <taxon>Opitutus</taxon>
    </lineage>
</organism>
<accession>B1ZXE9</accession>
<sequence length="158" mass="17142">MIFVNAFILLLSYTAAVPPGSHTTPKAGAPHWRVFLLLCSWFIATGAHWDVVQVAAWGRMWIENARTQSSTAALARTFSPEGMCEVCHVVQAAKHAERENSAVPPTLTEKAPLLLLDASVVVITAPTVLCWLDAAPTRAESRTVRPPVPPPRRGIKLA</sequence>
<evidence type="ECO:0000313" key="2">
    <source>
        <dbReference type="Proteomes" id="UP000007013"/>
    </source>
</evidence>
<name>B1ZXE9_OPITP</name>
<dbReference type="HOGENOM" id="CLU_1667625_0_0_0"/>
<gene>
    <name evidence="1" type="ordered locus">Oter_3667</name>
</gene>
<keyword evidence="2" id="KW-1185">Reference proteome</keyword>
<evidence type="ECO:0000313" key="1">
    <source>
        <dbReference type="EMBL" id="ACB76944.1"/>
    </source>
</evidence>
<reference evidence="1 2" key="1">
    <citation type="journal article" date="2011" name="J. Bacteriol.">
        <title>Genome sequence of the verrucomicrobium Opitutus terrae PB90-1, an abundant inhabitant of rice paddy soil ecosystems.</title>
        <authorList>
            <person name="van Passel M.W."/>
            <person name="Kant R."/>
            <person name="Palva A."/>
            <person name="Copeland A."/>
            <person name="Lucas S."/>
            <person name="Lapidus A."/>
            <person name="Glavina del Rio T."/>
            <person name="Pitluck S."/>
            <person name="Goltsman E."/>
            <person name="Clum A."/>
            <person name="Sun H."/>
            <person name="Schmutz J."/>
            <person name="Larimer F.W."/>
            <person name="Land M.L."/>
            <person name="Hauser L."/>
            <person name="Kyrpides N."/>
            <person name="Mikhailova N."/>
            <person name="Richardson P.P."/>
            <person name="Janssen P.H."/>
            <person name="de Vos W.M."/>
            <person name="Smidt H."/>
        </authorList>
    </citation>
    <scope>NUCLEOTIDE SEQUENCE [LARGE SCALE GENOMIC DNA]</scope>
    <source>
        <strain evidence="2">DSM 11246 / JCM 15787 / PB90-1</strain>
    </source>
</reference>
<protein>
    <submittedName>
        <fullName evidence="1">Uncharacterized protein</fullName>
    </submittedName>
</protein>
<dbReference type="KEGG" id="ote:Oter_3667"/>
<dbReference type="Proteomes" id="UP000007013">
    <property type="component" value="Chromosome"/>
</dbReference>
<dbReference type="OrthoDB" id="200016at2"/>
<dbReference type="AlphaFoldDB" id="B1ZXE9"/>